<evidence type="ECO:0008006" key="4">
    <source>
        <dbReference type="Google" id="ProtNLM"/>
    </source>
</evidence>
<dbReference type="AlphaFoldDB" id="E1ZLZ9"/>
<feature type="signal peptide" evidence="1">
    <location>
        <begin position="1"/>
        <end position="21"/>
    </location>
</feature>
<proteinExistence type="predicted"/>
<dbReference type="EMBL" id="GL433852">
    <property type="protein sequence ID" value="EFN53220.1"/>
    <property type="molecule type" value="Genomic_DNA"/>
</dbReference>
<gene>
    <name evidence="2" type="ORF">CHLNCDRAFT_137097</name>
</gene>
<feature type="chain" id="PRO_5003156345" description="Thioredoxin domain-containing protein" evidence="1">
    <location>
        <begin position="22"/>
        <end position="58"/>
    </location>
</feature>
<accession>E1ZLZ9</accession>
<keyword evidence="1" id="KW-0732">Signal</keyword>
<evidence type="ECO:0000313" key="3">
    <source>
        <dbReference type="Proteomes" id="UP000008141"/>
    </source>
</evidence>
<protein>
    <recommendedName>
        <fullName evidence="4">Thioredoxin domain-containing protein</fullName>
    </recommendedName>
</protein>
<dbReference type="Proteomes" id="UP000008141">
    <property type="component" value="Unassembled WGS sequence"/>
</dbReference>
<dbReference type="OrthoDB" id="10264505at2759"/>
<keyword evidence="3" id="KW-1185">Reference proteome</keyword>
<name>E1ZLZ9_CHLVA</name>
<reference evidence="2 3" key="1">
    <citation type="journal article" date="2010" name="Plant Cell">
        <title>The Chlorella variabilis NC64A genome reveals adaptation to photosymbiosis, coevolution with viruses, and cryptic sex.</title>
        <authorList>
            <person name="Blanc G."/>
            <person name="Duncan G."/>
            <person name="Agarkova I."/>
            <person name="Borodovsky M."/>
            <person name="Gurnon J."/>
            <person name="Kuo A."/>
            <person name="Lindquist E."/>
            <person name="Lucas S."/>
            <person name="Pangilinan J."/>
            <person name="Polle J."/>
            <person name="Salamov A."/>
            <person name="Terry A."/>
            <person name="Yamada T."/>
            <person name="Dunigan D.D."/>
            <person name="Grigoriev I.V."/>
            <person name="Claverie J.M."/>
            <person name="Van Etten J.L."/>
        </authorList>
    </citation>
    <scope>NUCLEOTIDE SEQUENCE [LARGE SCALE GENOMIC DNA]</scope>
    <source>
        <strain evidence="2 3">NC64A</strain>
    </source>
</reference>
<dbReference type="KEGG" id="cvr:CHLNCDRAFT_137097"/>
<evidence type="ECO:0000256" key="1">
    <source>
        <dbReference type="SAM" id="SignalP"/>
    </source>
</evidence>
<sequence length="58" mass="5879">MKVACLAVLVLCGALAADAAGDDPTVSMPGVVDLTPANFASEHSGKRAALIEFYAPCE</sequence>
<dbReference type="GeneID" id="17352656"/>
<organism evidence="3">
    <name type="scientific">Chlorella variabilis</name>
    <name type="common">Green alga</name>
    <dbReference type="NCBI Taxonomy" id="554065"/>
    <lineage>
        <taxon>Eukaryota</taxon>
        <taxon>Viridiplantae</taxon>
        <taxon>Chlorophyta</taxon>
        <taxon>core chlorophytes</taxon>
        <taxon>Trebouxiophyceae</taxon>
        <taxon>Chlorellales</taxon>
        <taxon>Chlorellaceae</taxon>
        <taxon>Chlorella clade</taxon>
        <taxon>Chlorella</taxon>
    </lineage>
</organism>
<dbReference type="RefSeq" id="XP_005845322.1">
    <property type="nucleotide sequence ID" value="XM_005845260.1"/>
</dbReference>
<dbReference type="InParanoid" id="E1ZLZ9"/>
<evidence type="ECO:0000313" key="2">
    <source>
        <dbReference type="EMBL" id="EFN53220.1"/>
    </source>
</evidence>